<organism evidence="3 4">
    <name type="scientific">Viridibacillus soli</name>
    <dbReference type="NCBI Taxonomy" id="2798301"/>
    <lineage>
        <taxon>Bacteria</taxon>
        <taxon>Bacillati</taxon>
        <taxon>Bacillota</taxon>
        <taxon>Bacilli</taxon>
        <taxon>Bacillales</taxon>
        <taxon>Caryophanaceae</taxon>
        <taxon>Viridibacillus</taxon>
    </lineage>
</organism>
<keyword evidence="4" id="KW-1185">Reference proteome</keyword>
<comment type="similarity">
    <text evidence="1">Belongs to the ComF/GntX family.</text>
</comment>
<gene>
    <name evidence="3" type="ORF">JFL43_08100</name>
</gene>
<evidence type="ECO:0000259" key="2">
    <source>
        <dbReference type="Pfam" id="PF00156"/>
    </source>
</evidence>
<dbReference type="InterPro" id="IPR029057">
    <property type="entry name" value="PRTase-like"/>
</dbReference>
<dbReference type="InterPro" id="IPR000836">
    <property type="entry name" value="PRTase_dom"/>
</dbReference>
<evidence type="ECO:0000256" key="1">
    <source>
        <dbReference type="ARBA" id="ARBA00008007"/>
    </source>
</evidence>
<evidence type="ECO:0000313" key="4">
    <source>
        <dbReference type="Proteomes" id="UP000618943"/>
    </source>
</evidence>
<feature type="domain" description="Phosphoribosyltransferase" evidence="2">
    <location>
        <begin position="115"/>
        <end position="198"/>
    </location>
</feature>
<reference evidence="3 4" key="1">
    <citation type="submission" date="2020-12" db="EMBL/GenBank/DDBJ databases">
        <title>YIM B01967 draft genome.</title>
        <authorList>
            <person name="Yan X."/>
        </authorList>
    </citation>
    <scope>NUCLEOTIDE SEQUENCE [LARGE SCALE GENOMIC DNA]</scope>
    <source>
        <strain evidence="3 4">YIM B01967</strain>
    </source>
</reference>
<dbReference type="SUPFAM" id="SSF53271">
    <property type="entry name" value="PRTase-like"/>
    <property type="match status" value="1"/>
</dbReference>
<comment type="caution">
    <text evidence="3">The sequence shown here is derived from an EMBL/GenBank/DDBJ whole genome shotgun (WGS) entry which is preliminary data.</text>
</comment>
<dbReference type="EMBL" id="JAEOAH010000007">
    <property type="protein sequence ID" value="MBK3494821.1"/>
    <property type="molecule type" value="Genomic_DNA"/>
</dbReference>
<evidence type="ECO:0000313" key="3">
    <source>
        <dbReference type="EMBL" id="MBK3494821.1"/>
    </source>
</evidence>
<dbReference type="Gene3D" id="3.40.50.2020">
    <property type="match status" value="1"/>
</dbReference>
<dbReference type="InterPro" id="IPR051910">
    <property type="entry name" value="ComF/GntX_DNA_util-trans"/>
</dbReference>
<dbReference type="Pfam" id="PF00156">
    <property type="entry name" value="Pribosyltran"/>
    <property type="match status" value="1"/>
</dbReference>
<dbReference type="PANTHER" id="PTHR47505">
    <property type="entry name" value="DNA UTILIZATION PROTEIN YHGH"/>
    <property type="match status" value="1"/>
</dbReference>
<protein>
    <submittedName>
        <fullName evidence="3">ComF family protein</fullName>
    </submittedName>
</protein>
<name>A0ABS1H5Z9_9BACL</name>
<dbReference type="Proteomes" id="UP000618943">
    <property type="component" value="Unassembled WGS sequence"/>
</dbReference>
<dbReference type="RefSeq" id="WP_200748630.1">
    <property type="nucleotide sequence ID" value="NZ_JAEOAH010000007.1"/>
</dbReference>
<dbReference type="PANTHER" id="PTHR47505:SF1">
    <property type="entry name" value="DNA UTILIZATION PROTEIN YHGH"/>
    <property type="match status" value="1"/>
</dbReference>
<sequence>MSAICLLCSKPLKHQLTWNRFIFNEQQPVICPTCHSKFECVKPEQQKSPHVHALFHYNEAMKDFLHQYKFLKDIVLKDVFRQEIANALKNVDAIIVPIPMHPDKMKTRTFAHIDELLKAAGIPYTHLLEKISSESQSSKSKSGREQSAQLFRLKLDANIENRSYILIDDIVTTGTTLEQAKAILIEAGAPSVKALTLIQG</sequence>
<accession>A0ABS1H5Z9</accession>
<proteinExistence type="inferred from homology"/>
<dbReference type="CDD" id="cd06223">
    <property type="entry name" value="PRTases_typeI"/>
    <property type="match status" value="1"/>
</dbReference>